<evidence type="ECO:0000256" key="1">
    <source>
        <dbReference type="ARBA" id="ARBA00006484"/>
    </source>
</evidence>
<dbReference type="InterPro" id="IPR002347">
    <property type="entry name" value="SDR_fam"/>
</dbReference>
<proteinExistence type="inferred from homology"/>
<comment type="similarity">
    <text evidence="1">Belongs to the short-chain dehydrogenases/reductases (SDR) family.</text>
</comment>
<dbReference type="EMBL" id="JACVVX010000007">
    <property type="protein sequence ID" value="MBD0416873.1"/>
    <property type="molecule type" value="Genomic_DNA"/>
</dbReference>
<organism evidence="2 3">
    <name type="scientific">Oryzicola mucosus</name>
    <dbReference type="NCBI Taxonomy" id="2767425"/>
    <lineage>
        <taxon>Bacteria</taxon>
        <taxon>Pseudomonadati</taxon>
        <taxon>Pseudomonadota</taxon>
        <taxon>Alphaproteobacteria</taxon>
        <taxon>Hyphomicrobiales</taxon>
        <taxon>Phyllobacteriaceae</taxon>
        <taxon>Oryzicola</taxon>
    </lineage>
</organism>
<dbReference type="Pfam" id="PF13561">
    <property type="entry name" value="adh_short_C2"/>
    <property type="match status" value="1"/>
</dbReference>
<dbReference type="SUPFAM" id="SSF51735">
    <property type="entry name" value="NAD(P)-binding Rossmann-fold domains"/>
    <property type="match status" value="1"/>
</dbReference>
<comment type="caution">
    <text evidence="2">The sequence shown here is derived from an EMBL/GenBank/DDBJ whole genome shotgun (WGS) entry which is preliminary data.</text>
</comment>
<gene>
    <name evidence="2" type="ORF">ICI42_19665</name>
</gene>
<dbReference type="RefSeq" id="WP_188166306.1">
    <property type="nucleotide sequence ID" value="NZ_JACVVX010000007.1"/>
</dbReference>
<keyword evidence="3" id="KW-1185">Reference proteome</keyword>
<evidence type="ECO:0000313" key="3">
    <source>
        <dbReference type="Proteomes" id="UP000643405"/>
    </source>
</evidence>
<dbReference type="PANTHER" id="PTHR42879">
    <property type="entry name" value="3-OXOACYL-(ACYL-CARRIER-PROTEIN) REDUCTASE"/>
    <property type="match status" value="1"/>
</dbReference>
<accession>A0A8J6PYK0</accession>
<dbReference type="PRINTS" id="PR00081">
    <property type="entry name" value="GDHRDH"/>
</dbReference>
<protein>
    <submittedName>
        <fullName evidence="2">SDR family oxidoreductase</fullName>
    </submittedName>
</protein>
<dbReference type="InterPro" id="IPR036291">
    <property type="entry name" value="NAD(P)-bd_dom_sf"/>
</dbReference>
<dbReference type="PANTHER" id="PTHR42879:SF6">
    <property type="entry name" value="NADPH-DEPENDENT REDUCTASE BACG"/>
    <property type="match status" value="1"/>
</dbReference>
<reference evidence="2" key="1">
    <citation type="submission" date="2020-09" db="EMBL/GenBank/DDBJ databases">
        <title>Genome seq and assembly of Tianweitania sp.</title>
        <authorList>
            <person name="Chhetri G."/>
        </authorList>
    </citation>
    <scope>NUCLEOTIDE SEQUENCE</scope>
    <source>
        <strain evidence="2">Rool2</strain>
    </source>
</reference>
<name>A0A8J6PYK0_9HYPH</name>
<dbReference type="Gene3D" id="3.40.50.720">
    <property type="entry name" value="NAD(P)-binding Rossmann-like Domain"/>
    <property type="match status" value="1"/>
</dbReference>
<sequence>MTASMQVPRRPLVGKTALVTGASRGIGQGIAIELARLGADIAVNYARDENGAVETADAARELGVRAEIFRCDVTIRDELFAMIAKIDDKLGGPDIVVSNSVEPVTKPLMEVSAGEWTRAMDITCSAFLYLAQAASPIMRRRGAGWLIGVTSLGAHRVLTDYALMGVPKAALEHLLRYVAAELRPQGIRVNAVAPGAVKTAAMRAVRGDELAEQRMNMFRATAPARQTAMPADIGKLVGFLCSPEADLIVAQSLVIDGGMSLY</sequence>
<evidence type="ECO:0000313" key="2">
    <source>
        <dbReference type="EMBL" id="MBD0416873.1"/>
    </source>
</evidence>
<dbReference type="AlphaFoldDB" id="A0A8J6PYK0"/>
<dbReference type="InterPro" id="IPR050259">
    <property type="entry name" value="SDR"/>
</dbReference>
<dbReference type="FunFam" id="3.40.50.720:FF:000084">
    <property type="entry name" value="Short-chain dehydrogenase reductase"/>
    <property type="match status" value="1"/>
</dbReference>
<dbReference type="Proteomes" id="UP000643405">
    <property type="component" value="Unassembled WGS sequence"/>
</dbReference>